<dbReference type="PANTHER" id="PTHR14819">
    <property type="entry name" value="GTP-BINDING"/>
    <property type="match status" value="1"/>
</dbReference>
<proteinExistence type="predicted"/>
<protein>
    <submittedName>
        <fullName evidence="1">Uncharacterized protein</fullName>
    </submittedName>
</protein>
<evidence type="ECO:0000313" key="2">
    <source>
        <dbReference type="Proteomes" id="UP001529510"/>
    </source>
</evidence>
<dbReference type="Proteomes" id="UP001529510">
    <property type="component" value="Unassembled WGS sequence"/>
</dbReference>
<accession>A0ABD0Q787</accession>
<keyword evidence="2" id="KW-1185">Reference proteome</keyword>
<evidence type="ECO:0000313" key="1">
    <source>
        <dbReference type="EMBL" id="KAL0182062.1"/>
    </source>
</evidence>
<comment type="caution">
    <text evidence="1">The sequence shown here is derived from an EMBL/GenBank/DDBJ whole genome shotgun (WGS) entry which is preliminary data.</text>
</comment>
<dbReference type="AlphaFoldDB" id="A0ABD0Q787"/>
<dbReference type="EMBL" id="JAMKFB020000010">
    <property type="protein sequence ID" value="KAL0182062.1"/>
    <property type="molecule type" value="Genomic_DNA"/>
</dbReference>
<reference evidence="1 2" key="1">
    <citation type="submission" date="2024-05" db="EMBL/GenBank/DDBJ databases">
        <title>Genome sequencing and assembly of Indian major carp, Cirrhinus mrigala (Hamilton, 1822).</title>
        <authorList>
            <person name="Mohindra V."/>
            <person name="Chowdhury L.M."/>
            <person name="Lal K."/>
            <person name="Jena J.K."/>
        </authorList>
    </citation>
    <scope>NUCLEOTIDE SEQUENCE [LARGE SCALE GENOMIC DNA]</scope>
    <source>
        <strain evidence="1">CM1030</strain>
        <tissue evidence="1">Blood</tissue>
    </source>
</reference>
<gene>
    <name evidence="1" type="ORF">M9458_021437</name>
</gene>
<organism evidence="1 2">
    <name type="scientific">Cirrhinus mrigala</name>
    <name type="common">Mrigala</name>
    <dbReference type="NCBI Taxonomy" id="683832"/>
    <lineage>
        <taxon>Eukaryota</taxon>
        <taxon>Metazoa</taxon>
        <taxon>Chordata</taxon>
        <taxon>Craniata</taxon>
        <taxon>Vertebrata</taxon>
        <taxon>Euteleostomi</taxon>
        <taxon>Actinopterygii</taxon>
        <taxon>Neopterygii</taxon>
        <taxon>Teleostei</taxon>
        <taxon>Ostariophysi</taxon>
        <taxon>Cypriniformes</taxon>
        <taxon>Cyprinidae</taxon>
        <taxon>Labeoninae</taxon>
        <taxon>Labeonini</taxon>
        <taxon>Cirrhinus</taxon>
    </lineage>
</organism>
<name>A0ABD0Q787_CIRMR</name>
<dbReference type="InterPro" id="IPR052986">
    <property type="entry name" value="VLIG_GTPase"/>
</dbReference>
<feature type="non-terminal residue" evidence="1">
    <location>
        <position position="1"/>
    </location>
</feature>
<dbReference type="PANTHER" id="PTHR14819:SF9">
    <property type="entry name" value="UP-REGULATOR OF CELL PROLIFERATION-LIKE"/>
    <property type="match status" value="1"/>
</dbReference>
<feature type="non-terminal residue" evidence="1">
    <location>
        <position position="78"/>
    </location>
</feature>
<sequence>LEEKPTLNTLSQFTDQKVSAATDFFKCHDTNDHWHPYKEYSKIYPDWQIDPDPSTEASAYWKYVMAQFNQRFAEKYNA</sequence>